<dbReference type="NCBIfam" id="NF002564">
    <property type="entry name" value="PRK02190.1"/>
    <property type="match status" value="1"/>
</dbReference>
<evidence type="ECO:0000313" key="5">
    <source>
        <dbReference type="EMBL" id="GIU45707.1"/>
    </source>
</evidence>
<comment type="caution">
    <text evidence="5">The sequence shown here is derived from an EMBL/GenBank/DDBJ whole genome shotgun (WGS) entry which is preliminary data.</text>
</comment>
<dbReference type="CDD" id="cd11592">
    <property type="entry name" value="Agmatinase_PAH"/>
    <property type="match status" value="1"/>
</dbReference>
<dbReference type="Pfam" id="PF00491">
    <property type="entry name" value="Arginase"/>
    <property type="match status" value="1"/>
</dbReference>
<dbReference type="PROSITE" id="PS51409">
    <property type="entry name" value="ARGINASE_2"/>
    <property type="match status" value="1"/>
</dbReference>
<name>A0ABQ4PEA2_9GAMM</name>
<dbReference type="NCBIfam" id="TIGR01230">
    <property type="entry name" value="agmatinase"/>
    <property type="match status" value="1"/>
</dbReference>
<dbReference type="PROSITE" id="PS01053">
    <property type="entry name" value="ARGINASE_1"/>
    <property type="match status" value="1"/>
</dbReference>
<dbReference type="InterPro" id="IPR006035">
    <property type="entry name" value="Ureohydrolase"/>
</dbReference>
<keyword evidence="6" id="KW-1185">Reference proteome</keyword>
<sequence length="309" mass="33691">MTTIADKPDYSLYSNAFGYLRQPLDFKPLEGDADVVVLGLPFDMATTGRSGGRMGPGAIRNASVNLAWEETRWPYQFKLSEHVKIVDAGDLVYNCGDSADFTQRVEDFATKILEADKAMLSFGGDHFVTLPLLRAHYKKHGKMALLHFDAHTDTYSQGSKYDHGTMFYHAPNEGIIAAENSIQVGIRTEYDTANHLFKVIDAAAANEMTADEIVAQIRERVGDMPLYVTFDIDCLDPAFAPGTGTPVCGGLTSDKAMKIIRGLKGMKIVGMDVVEVAPAYDSAEITALAGATLGLEMLHVWAESNGKIK</sequence>
<comment type="similarity">
    <text evidence="1">Belongs to the arginase family. Agmatinase subfamily.</text>
</comment>
<dbReference type="PANTHER" id="PTHR11358">
    <property type="entry name" value="ARGINASE/AGMATINASE"/>
    <property type="match status" value="1"/>
</dbReference>
<keyword evidence="2" id="KW-0479">Metal-binding</keyword>
<dbReference type="InterPro" id="IPR023696">
    <property type="entry name" value="Ureohydrolase_dom_sf"/>
</dbReference>
<dbReference type="Gene3D" id="3.40.800.10">
    <property type="entry name" value="Ureohydrolase domain"/>
    <property type="match status" value="1"/>
</dbReference>
<protein>
    <submittedName>
        <fullName evidence="5">Agmatinase</fullName>
    </submittedName>
</protein>
<dbReference type="SUPFAM" id="SSF52768">
    <property type="entry name" value="Arginase/deacetylase"/>
    <property type="match status" value="1"/>
</dbReference>
<gene>
    <name evidence="5" type="primary">speB</name>
    <name evidence="5" type="ORF">TUM4438_19800</name>
</gene>
<dbReference type="PIRSF" id="PIRSF036979">
    <property type="entry name" value="Arginase"/>
    <property type="match status" value="1"/>
</dbReference>
<evidence type="ECO:0000256" key="1">
    <source>
        <dbReference type="ARBA" id="ARBA00009227"/>
    </source>
</evidence>
<dbReference type="RefSeq" id="WP_220767540.1">
    <property type="nucleotide sequence ID" value="NZ_BPEY01000030.1"/>
</dbReference>
<reference evidence="5" key="1">
    <citation type="submission" date="2021-05" db="EMBL/GenBank/DDBJ databases">
        <title>Molecular characterization for Shewanella algae harboring chromosomal blaOXA-55-like strains isolated from clinical and environment sample.</title>
        <authorList>
            <person name="Ohama Y."/>
            <person name="Aoki K."/>
            <person name="Harada S."/>
            <person name="Moriya K."/>
            <person name="Ishii Y."/>
            <person name="Tateda K."/>
        </authorList>
    </citation>
    <scope>NUCLEOTIDE SEQUENCE</scope>
    <source>
        <strain evidence="5">JCM 11563</strain>
    </source>
</reference>
<dbReference type="InterPro" id="IPR020855">
    <property type="entry name" value="Ureohydrolase_Mn_BS"/>
</dbReference>
<evidence type="ECO:0000256" key="2">
    <source>
        <dbReference type="ARBA" id="ARBA00022723"/>
    </source>
</evidence>
<evidence type="ECO:0000256" key="3">
    <source>
        <dbReference type="ARBA" id="ARBA00022801"/>
    </source>
</evidence>
<dbReference type="PANTHER" id="PTHR11358:SF26">
    <property type="entry name" value="GUANIDINO ACID HYDROLASE, MITOCHONDRIAL"/>
    <property type="match status" value="1"/>
</dbReference>
<dbReference type="Proteomes" id="UP000887104">
    <property type="component" value="Unassembled WGS sequence"/>
</dbReference>
<dbReference type="EMBL" id="BPEY01000030">
    <property type="protein sequence ID" value="GIU45707.1"/>
    <property type="molecule type" value="Genomic_DNA"/>
</dbReference>
<accession>A0ABQ4PEA2</accession>
<evidence type="ECO:0000256" key="4">
    <source>
        <dbReference type="RuleBase" id="RU003684"/>
    </source>
</evidence>
<organism evidence="5 6">
    <name type="scientific">Shewanella sairae</name>
    <dbReference type="NCBI Taxonomy" id="190310"/>
    <lineage>
        <taxon>Bacteria</taxon>
        <taxon>Pseudomonadati</taxon>
        <taxon>Pseudomonadota</taxon>
        <taxon>Gammaproteobacteria</taxon>
        <taxon>Alteromonadales</taxon>
        <taxon>Shewanellaceae</taxon>
        <taxon>Shewanella</taxon>
    </lineage>
</organism>
<evidence type="ECO:0000313" key="6">
    <source>
        <dbReference type="Proteomes" id="UP000887104"/>
    </source>
</evidence>
<proteinExistence type="inferred from homology"/>
<dbReference type="InterPro" id="IPR005925">
    <property type="entry name" value="Agmatinase-rel"/>
</dbReference>
<keyword evidence="3 4" id="KW-0378">Hydrolase</keyword>